<evidence type="ECO:0000256" key="5">
    <source>
        <dbReference type="ARBA" id="ARBA00050213"/>
    </source>
</evidence>
<evidence type="ECO:0000256" key="9">
    <source>
        <dbReference type="HAMAP-Rule" id="MF_00528"/>
    </source>
</evidence>
<dbReference type="Gene3D" id="3.90.950.10">
    <property type="match status" value="1"/>
</dbReference>
<evidence type="ECO:0000313" key="11">
    <source>
        <dbReference type="Proteomes" id="UP000664303"/>
    </source>
</evidence>
<feature type="site" description="Important for substrate specificity" evidence="9">
    <location>
        <position position="11"/>
    </location>
</feature>
<evidence type="ECO:0000313" key="10">
    <source>
        <dbReference type="EMBL" id="MBN7797730.1"/>
    </source>
</evidence>
<evidence type="ECO:0000256" key="4">
    <source>
        <dbReference type="ARBA" id="ARBA00023080"/>
    </source>
</evidence>
<evidence type="ECO:0000256" key="8">
    <source>
        <dbReference type="ARBA" id="ARBA00068163"/>
    </source>
</evidence>
<feature type="site" description="Important for substrate specificity" evidence="9">
    <location>
        <position position="151"/>
    </location>
</feature>
<evidence type="ECO:0000256" key="6">
    <source>
        <dbReference type="ARBA" id="ARBA00053369"/>
    </source>
</evidence>
<dbReference type="NCBIfam" id="TIGR00172">
    <property type="entry name" value="maf"/>
    <property type="match status" value="1"/>
</dbReference>
<comment type="caution">
    <text evidence="9">Lacks conserved residue(s) required for the propagation of feature annotation.</text>
</comment>
<evidence type="ECO:0000256" key="1">
    <source>
        <dbReference type="ARBA" id="ARBA00004496"/>
    </source>
</evidence>
<reference evidence="10" key="1">
    <citation type="submission" date="2021-02" db="EMBL/GenBank/DDBJ databases">
        <title>PHA producing bacteria isolated from coastal sediment in Guangdong, Shenzhen.</title>
        <authorList>
            <person name="Zheng W."/>
            <person name="Yu S."/>
            <person name="Huang Y."/>
        </authorList>
    </citation>
    <scope>NUCLEOTIDE SEQUENCE</scope>
    <source>
        <strain evidence="10">TN14-10</strain>
    </source>
</reference>
<comment type="caution">
    <text evidence="10">The sequence shown here is derived from an EMBL/GenBank/DDBJ whole genome shotgun (WGS) entry which is preliminary data.</text>
</comment>
<name>A0A939IMP2_9GAMM</name>
<dbReference type="PANTHER" id="PTHR43213">
    <property type="entry name" value="BIFUNCTIONAL DTTP/UTP PYROPHOSPHATASE/METHYLTRANSFERASE PROTEIN-RELATED"/>
    <property type="match status" value="1"/>
</dbReference>
<keyword evidence="3 9" id="KW-0378">Hydrolase</keyword>
<keyword evidence="2 9" id="KW-0963">Cytoplasm</keyword>
<protein>
    <recommendedName>
        <fullName evidence="8 9">7-methyl-GTP pyrophosphatase</fullName>
        <shortName evidence="9">m(7)GTP pyrophosphatase</shortName>
        <ecNumber evidence="9">3.6.1.-</ecNumber>
    </recommendedName>
</protein>
<comment type="catalytic activity">
    <reaction evidence="5 9">
        <text>N(7)-methyl-GTP + H2O = N(7)-methyl-GMP + diphosphate + H(+)</text>
        <dbReference type="Rhea" id="RHEA:58744"/>
        <dbReference type="ChEBI" id="CHEBI:15377"/>
        <dbReference type="ChEBI" id="CHEBI:15378"/>
        <dbReference type="ChEBI" id="CHEBI:33019"/>
        <dbReference type="ChEBI" id="CHEBI:58285"/>
        <dbReference type="ChEBI" id="CHEBI:87133"/>
    </reaction>
</comment>
<evidence type="ECO:0000256" key="3">
    <source>
        <dbReference type="ARBA" id="ARBA00022801"/>
    </source>
</evidence>
<comment type="function">
    <text evidence="6 9">Nucleoside triphosphate pyrophosphatase that hydrolyzes 7-methyl-GTP (m(7)GTP). May have a dual role in cell division arrest and in preventing the incorporation of modified nucleotides into cellular nucleic acids.</text>
</comment>
<comment type="similarity">
    <text evidence="7 9">Belongs to the Maf family. YceF subfamily.</text>
</comment>
<comment type="cofactor">
    <cofactor evidence="9">
        <name>a divalent metal cation</name>
        <dbReference type="ChEBI" id="CHEBI:60240"/>
    </cofactor>
</comment>
<keyword evidence="4 9" id="KW-0546">Nucleotide metabolism</keyword>
<dbReference type="InterPro" id="IPR003697">
    <property type="entry name" value="Maf-like"/>
</dbReference>
<dbReference type="EMBL" id="JAFKCZ010000009">
    <property type="protein sequence ID" value="MBN7797730.1"/>
    <property type="molecule type" value="Genomic_DNA"/>
</dbReference>
<feature type="active site" description="Proton acceptor" evidence="9">
    <location>
        <position position="68"/>
    </location>
</feature>
<dbReference type="GO" id="GO:0005737">
    <property type="term" value="C:cytoplasm"/>
    <property type="evidence" value="ECO:0007669"/>
    <property type="project" value="UniProtKB-SubCell"/>
</dbReference>
<dbReference type="PANTHER" id="PTHR43213:SF10">
    <property type="entry name" value="7-METHYL-GTP PYROPHOSPHATASE"/>
    <property type="match status" value="1"/>
</dbReference>
<dbReference type="InterPro" id="IPR029001">
    <property type="entry name" value="ITPase-like_fam"/>
</dbReference>
<dbReference type="AlphaFoldDB" id="A0A939IMP2"/>
<dbReference type="CDD" id="cd00555">
    <property type="entry name" value="Maf"/>
    <property type="match status" value="1"/>
</dbReference>
<dbReference type="GO" id="GO:0047429">
    <property type="term" value="F:nucleoside triphosphate diphosphatase activity"/>
    <property type="evidence" value="ECO:0007669"/>
    <property type="project" value="InterPro"/>
</dbReference>
<dbReference type="Pfam" id="PF02545">
    <property type="entry name" value="Maf"/>
    <property type="match status" value="1"/>
</dbReference>
<comment type="subcellular location">
    <subcellularLocation>
        <location evidence="1 9">Cytoplasm</location>
    </subcellularLocation>
</comment>
<dbReference type="Proteomes" id="UP000664303">
    <property type="component" value="Unassembled WGS sequence"/>
</dbReference>
<dbReference type="SUPFAM" id="SSF52972">
    <property type="entry name" value="ITPase-like"/>
    <property type="match status" value="1"/>
</dbReference>
<organism evidence="10 11">
    <name type="scientific">Parahaliea mediterranea</name>
    <dbReference type="NCBI Taxonomy" id="651086"/>
    <lineage>
        <taxon>Bacteria</taxon>
        <taxon>Pseudomonadati</taxon>
        <taxon>Pseudomonadota</taxon>
        <taxon>Gammaproteobacteria</taxon>
        <taxon>Cellvibrionales</taxon>
        <taxon>Halieaceae</taxon>
        <taxon>Parahaliea</taxon>
    </lineage>
</organism>
<dbReference type="RefSeq" id="WP_206561175.1">
    <property type="nucleotide sequence ID" value="NZ_JAFKCZ010000009.1"/>
</dbReference>
<evidence type="ECO:0000256" key="7">
    <source>
        <dbReference type="ARBA" id="ARBA00060749"/>
    </source>
</evidence>
<proteinExistence type="inferred from homology"/>
<dbReference type="EC" id="3.6.1.-" evidence="9"/>
<feature type="site" description="Important for substrate specificity" evidence="9">
    <location>
        <position position="69"/>
    </location>
</feature>
<sequence>MNLILASTSPYRKTLLERLQVAFTCEPPGVVEAGLPGEPPDALAARLARAKAAAIAARHPGAAVIGSDQVAALDGEVLGKPGSHARATDQLRACSGRTVHFYTAVTLIAPRYEGTHVAPFQVAFRELSDLEIDDYLRRDQPYDCAGSFKWESLGITLFERLAGDDPTGLEGLPLIALTTLLKEAGYPPLASAPPSSAGNSDR</sequence>
<dbReference type="GO" id="GO:0009117">
    <property type="term" value="P:nucleotide metabolic process"/>
    <property type="evidence" value="ECO:0007669"/>
    <property type="project" value="UniProtKB-KW"/>
</dbReference>
<evidence type="ECO:0000256" key="2">
    <source>
        <dbReference type="ARBA" id="ARBA00022490"/>
    </source>
</evidence>
<dbReference type="HAMAP" id="MF_00528">
    <property type="entry name" value="Maf"/>
    <property type="match status" value="1"/>
</dbReference>
<accession>A0A939IMP2</accession>
<gene>
    <name evidence="10" type="primary">maf</name>
    <name evidence="10" type="ORF">JYP50_14055</name>
</gene>
<keyword evidence="11" id="KW-1185">Reference proteome</keyword>
<dbReference type="FunFam" id="3.90.950.10:FF:000005">
    <property type="entry name" value="7-methyl-GTP pyrophosphatase"/>
    <property type="match status" value="1"/>
</dbReference>
<dbReference type="PIRSF" id="PIRSF006305">
    <property type="entry name" value="Maf"/>
    <property type="match status" value="1"/>
</dbReference>